<evidence type="ECO:0000313" key="1">
    <source>
        <dbReference type="EMBL" id="KUJ18116.1"/>
    </source>
</evidence>
<dbReference type="AlphaFoldDB" id="A0A194XD89"/>
<evidence type="ECO:0000313" key="2">
    <source>
        <dbReference type="Proteomes" id="UP000070700"/>
    </source>
</evidence>
<dbReference type="STRING" id="149040.A0A194XD89"/>
<organism evidence="1 2">
    <name type="scientific">Mollisia scopiformis</name>
    <name type="common">Conifer needle endophyte fungus</name>
    <name type="synonym">Phialocephala scopiformis</name>
    <dbReference type="NCBI Taxonomy" id="149040"/>
    <lineage>
        <taxon>Eukaryota</taxon>
        <taxon>Fungi</taxon>
        <taxon>Dikarya</taxon>
        <taxon>Ascomycota</taxon>
        <taxon>Pezizomycotina</taxon>
        <taxon>Leotiomycetes</taxon>
        <taxon>Helotiales</taxon>
        <taxon>Mollisiaceae</taxon>
        <taxon>Mollisia</taxon>
    </lineage>
</organism>
<dbReference type="EMBL" id="KQ947413">
    <property type="protein sequence ID" value="KUJ18116.1"/>
    <property type="molecule type" value="Genomic_DNA"/>
</dbReference>
<accession>A0A194XD89</accession>
<protein>
    <submittedName>
        <fullName evidence="1">Uncharacterized protein</fullName>
    </submittedName>
</protein>
<dbReference type="GeneID" id="28824530"/>
<name>A0A194XD89_MOLSC</name>
<dbReference type="OrthoDB" id="10025998at2759"/>
<proteinExistence type="predicted"/>
<reference evidence="1 2" key="1">
    <citation type="submission" date="2015-10" db="EMBL/GenBank/DDBJ databases">
        <title>Full genome of DAOMC 229536 Phialocephala scopiformis, a fungal endophyte of spruce producing the potent anti-insectan compound rugulosin.</title>
        <authorList>
            <consortium name="DOE Joint Genome Institute"/>
            <person name="Walker A.K."/>
            <person name="Frasz S.L."/>
            <person name="Seifert K.A."/>
            <person name="Miller J.D."/>
            <person name="Mondo S.J."/>
            <person name="Labutti K."/>
            <person name="Lipzen A."/>
            <person name="Dockter R."/>
            <person name="Kennedy M."/>
            <person name="Grigoriev I.V."/>
            <person name="Spatafora J.W."/>
        </authorList>
    </citation>
    <scope>NUCLEOTIDE SEQUENCE [LARGE SCALE GENOMIC DNA]</scope>
    <source>
        <strain evidence="1 2">CBS 120377</strain>
    </source>
</reference>
<gene>
    <name evidence="1" type="ORF">LY89DRAFT_684041</name>
</gene>
<dbReference type="InParanoid" id="A0A194XD89"/>
<sequence length="343" mass="39702">MMAKCDALISGSFALQFFARTVWKESDLDIYIQSSPKDNVKIFGEYLIAHEDYALDDTKHIEDDLGMDCDIINQVDTYVKKEAKGHKSCIHIISTYGTAIEGILSSYITTALVNVISWQSAYAAFPDTTFKDMKTYQLVGFHECLNPLLENLARRGWTTLEVISAEDERRVRSLWNPWPRRLGDSLAWKVPLEIEGVTPGISGSVIEFSTFKVYKNNGRWLPPTEKDFESYLISFNKFESCALQYEYFFTGPVDDDFWYSIRSKLEDLTVQQLSKLEDHPLSLKTWEHGRLFKYAGDIHENTPEGWTYYDDEIPKWLNEWKLEKARKIAVFFKPEKSNNRGPS</sequence>
<dbReference type="KEGG" id="psco:LY89DRAFT_684041"/>
<dbReference type="RefSeq" id="XP_018072471.1">
    <property type="nucleotide sequence ID" value="XM_018214804.1"/>
</dbReference>
<dbReference type="Proteomes" id="UP000070700">
    <property type="component" value="Unassembled WGS sequence"/>
</dbReference>
<keyword evidence="2" id="KW-1185">Reference proteome</keyword>